<dbReference type="PROSITE" id="PS50112">
    <property type="entry name" value="PAS"/>
    <property type="match status" value="1"/>
</dbReference>
<protein>
    <submittedName>
        <fullName evidence="4">GGDEF: diguanylate cyclase (GGDEF) domain protein</fullName>
    </submittedName>
</protein>
<dbReference type="OrthoDB" id="9798833at2"/>
<feature type="domain" description="PAS" evidence="1">
    <location>
        <begin position="15"/>
        <end position="85"/>
    </location>
</feature>
<dbReference type="GO" id="GO:0006355">
    <property type="term" value="P:regulation of DNA-templated transcription"/>
    <property type="evidence" value="ECO:0007669"/>
    <property type="project" value="InterPro"/>
</dbReference>
<keyword evidence="5" id="KW-1185">Reference proteome</keyword>
<evidence type="ECO:0000313" key="4">
    <source>
        <dbReference type="EMBL" id="QDR83238.1"/>
    </source>
</evidence>
<dbReference type="NCBIfam" id="TIGR00229">
    <property type="entry name" value="sensory_box"/>
    <property type="match status" value="1"/>
</dbReference>
<dbReference type="InterPro" id="IPR052020">
    <property type="entry name" value="Cyclic_di-GMP/3'3'-cGAMP_PDE"/>
</dbReference>
<dbReference type="SMART" id="SM00471">
    <property type="entry name" value="HDc"/>
    <property type="match status" value="1"/>
</dbReference>
<gene>
    <name evidence="4" type="ORF">SPTER_47200</name>
</gene>
<dbReference type="KEGG" id="sted:SPTER_47200"/>
<dbReference type="PROSITE" id="PS51832">
    <property type="entry name" value="HD_GYP"/>
    <property type="match status" value="1"/>
</dbReference>
<dbReference type="CDD" id="cd00077">
    <property type="entry name" value="HDc"/>
    <property type="match status" value="1"/>
</dbReference>
<dbReference type="CDD" id="cd00130">
    <property type="entry name" value="PAS"/>
    <property type="match status" value="2"/>
</dbReference>
<dbReference type="SUPFAM" id="SSF109604">
    <property type="entry name" value="HD-domain/PDEase-like"/>
    <property type="match status" value="1"/>
</dbReference>
<dbReference type="InterPro" id="IPR029016">
    <property type="entry name" value="GAF-like_dom_sf"/>
</dbReference>
<dbReference type="CDD" id="cd01949">
    <property type="entry name" value="GGDEF"/>
    <property type="match status" value="1"/>
</dbReference>
<dbReference type="Gene3D" id="3.30.450.40">
    <property type="match status" value="1"/>
</dbReference>
<dbReference type="AlphaFoldDB" id="A0A517E0Y2"/>
<dbReference type="Pfam" id="PF00989">
    <property type="entry name" value="PAS"/>
    <property type="match status" value="1"/>
</dbReference>
<dbReference type="SUPFAM" id="SSF55785">
    <property type="entry name" value="PYP-like sensor domain (PAS domain)"/>
    <property type="match status" value="2"/>
</dbReference>
<proteinExistence type="predicted"/>
<dbReference type="SMART" id="SM00267">
    <property type="entry name" value="GGDEF"/>
    <property type="match status" value="1"/>
</dbReference>
<accession>A0A517E0Y2</accession>
<name>A0A517E0Y2_9FIRM</name>
<dbReference type="EMBL" id="CP036259">
    <property type="protein sequence ID" value="QDR83238.1"/>
    <property type="molecule type" value="Genomic_DNA"/>
</dbReference>
<dbReference type="InterPro" id="IPR003018">
    <property type="entry name" value="GAF"/>
</dbReference>
<dbReference type="PANTHER" id="PTHR45228">
    <property type="entry name" value="CYCLIC DI-GMP PHOSPHODIESTERASE TM_0186-RELATED"/>
    <property type="match status" value="1"/>
</dbReference>
<dbReference type="InterPro" id="IPR000160">
    <property type="entry name" value="GGDEF_dom"/>
</dbReference>
<dbReference type="InterPro" id="IPR029787">
    <property type="entry name" value="Nucleotide_cyclase"/>
</dbReference>
<dbReference type="InterPro" id="IPR013656">
    <property type="entry name" value="PAS_4"/>
</dbReference>
<dbReference type="Pfam" id="PF13487">
    <property type="entry name" value="HD_5"/>
    <property type="match status" value="1"/>
</dbReference>
<dbReference type="RefSeq" id="WP_144352541.1">
    <property type="nucleotide sequence ID" value="NZ_CP036259.1"/>
</dbReference>
<evidence type="ECO:0000313" key="5">
    <source>
        <dbReference type="Proteomes" id="UP000320776"/>
    </source>
</evidence>
<dbReference type="SMART" id="SM00065">
    <property type="entry name" value="GAF"/>
    <property type="match status" value="1"/>
</dbReference>
<dbReference type="Gene3D" id="1.10.3210.10">
    <property type="entry name" value="Hypothetical protein af1432"/>
    <property type="match status" value="1"/>
</dbReference>
<evidence type="ECO:0000259" key="1">
    <source>
        <dbReference type="PROSITE" id="PS50112"/>
    </source>
</evidence>
<dbReference type="SMART" id="SM00091">
    <property type="entry name" value="PAS"/>
    <property type="match status" value="2"/>
</dbReference>
<dbReference type="Pfam" id="PF08448">
    <property type="entry name" value="PAS_4"/>
    <property type="match status" value="1"/>
</dbReference>
<dbReference type="SUPFAM" id="SSF55073">
    <property type="entry name" value="Nucleotide cyclase"/>
    <property type="match status" value="1"/>
</dbReference>
<dbReference type="PANTHER" id="PTHR45228:SF1">
    <property type="entry name" value="CYCLIC DI-GMP PHOSPHODIESTERASE TM_0186"/>
    <property type="match status" value="1"/>
</dbReference>
<dbReference type="Gene3D" id="3.30.70.270">
    <property type="match status" value="1"/>
</dbReference>
<dbReference type="Pfam" id="PF00990">
    <property type="entry name" value="GGDEF"/>
    <property type="match status" value="1"/>
</dbReference>
<dbReference type="Gene3D" id="3.30.450.20">
    <property type="entry name" value="PAS domain"/>
    <property type="match status" value="2"/>
</dbReference>
<dbReference type="PROSITE" id="PS50887">
    <property type="entry name" value="GGDEF"/>
    <property type="match status" value="1"/>
</dbReference>
<evidence type="ECO:0000259" key="3">
    <source>
        <dbReference type="PROSITE" id="PS51832"/>
    </source>
</evidence>
<dbReference type="InterPro" id="IPR035965">
    <property type="entry name" value="PAS-like_dom_sf"/>
</dbReference>
<reference evidence="4 5" key="1">
    <citation type="submission" date="2019-02" db="EMBL/GenBank/DDBJ databases">
        <title>Closed genome of Sporomusa termitida DSM 4440.</title>
        <authorList>
            <person name="Poehlein A."/>
            <person name="Daniel R."/>
        </authorList>
    </citation>
    <scope>NUCLEOTIDE SEQUENCE [LARGE SCALE GENOMIC DNA]</scope>
    <source>
        <strain evidence="4 5">DSM 4440</strain>
    </source>
</reference>
<dbReference type="InterPro" id="IPR043128">
    <property type="entry name" value="Rev_trsase/Diguanyl_cyclase"/>
</dbReference>
<feature type="domain" description="GGDEF" evidence="2">
    <location>
        <begin position="505"/>
        <end position="638"/>
    </location>
</feature>
<dbReference type="Pfam" id="PF13185">
    <property type="entry name" value="GAF_2"/>
    <property type="match status" value="1"/>
</dbReference>
<dbReference type="Proteomes" id="UP000320776">
    <property type="component" value="Chromosome"/>
</dbReference>
<dbReference type="SUPFAM" id="SSF55781">
    <property type="entry name" value="GAF domain-like"/>
    <property type="match status" value="1"/>
</dbReference>
<organism evidence="4 5">
    <name type="scientific">Sporomusa termitida</name>
    <dbReference type="NCBI Taxonomy" id="2377"/>
    <lineage>
        <taxon>Bacteria</taxon>
        <taxon>Bacillati</taxon>
        <taxon>Bacillota</taxon>
        <taxon>Negativicutes</taxon>
        <taxon>Selenomonadales</taxon>
        <taxon>Sporomusaceae</taxon>
        <taxon>Sporomusa</taxon>
    </lineage>
</organism>
<sequence>MMPTEDSVNMLDSKDVVLYRSLIKQSRHIILVVSIHGKIMEANQAAANAYGYSIHELQMMNIYELRSPDTIFLICEQREAARQQGIVFRTFHMRRNGARFPVEVNSQLVQLPEGHAVFSTIRDISEAVMLETVQATEKKSSVLHKELTAAYEELLASQAELSCRFDELAAKEIIISRQNVILTSLNDIAVGLMHKIDLDDVLAMIVESATQLIGTHDGFISLVDEKAGVFDRKVAVGSFAEAATRRIKVTEGLLGRVYRTGKLAIARDYTTWEHRLRHPVLDNTHYFIIIPLRRGLKVIGAFGLAFSEQGRCLAEHEVALLQRFGDLAAIALDNATLVSSYKQELQERRLAEEALRASSASNQALINAIPDPLFLLKHDGTVVDYKAGKEQLFMPSNRFIGKTVFEIFPAEIAAKILQSAELVLAGGDIQSFEYQLTVHGKVEHYEVRIVSSSDDEVLAINRTITERKRMEAQLEFLSLQDALTKVYNKAFFEEQIKRIQLLDDGAAGIIMCDVDGLKMVNDMLGHVTGDQILQVVAGILTNCCRAGDLIARIGGDEFAILLHSNSVKGIVSCSQQIRERIEVYNSHNPTVPISLSMGLAVCAQPPLDIHALLKQADDSMYREKLHRHNSTRSALVKALMKALEARDYITEGHGDRLQDLIEAFAGLVALPATSIADLRLFARFHDIGKVGIPDSILFKAGRLTAEEWVTMRQHCEIGYRIAMAAPDLVPIADWILKHHEWWDGHGYPLGLAGEAIPLACRMLSIADAFDAMTSDRPYRRAMSKEAAVAELLSCAGKQFDPDLVNKFCTLIQALEKRA</sequence>
<feature type="domain" description="HD-GYP" evidence="3">
    <location>
        <begin position="628"/>
        <end position="818"/>
    </location>
</feature>
<dbReference type="InterPro" id="IPR037522">
    <property type="entry name" value="HD_GYP_dom"/>
</dbReference>
<evidence type="ECO:0000259" key="2">
    <source>
        <dbReference type="PROSITE" id="PS50887"/>
    </source>
</evidence>
<dbReference type="InterPro" id="IPR013767">
    <property type="entry name" value="PAS_fold"/>
</dbReference>
<dbReference type="NCBIfam" id="TIGR00254">
    <property type="entry name" value="GGDEF"/>
    <property type="match status" value="1"/>
</dbReference>
<dbReference type="InterPro" id="IPR003607">
    <property type="entry name" value="HD/PDEase_dom"/>
</dbReference>
<dbReference type="InterPro" id="IPR000014">
    <property type="entry name" value="PAS"/>
</dbReference>